<dbReference type="Pfam" id="PF13873">
    <property type="entry name" value="Myb_DNA-bind_5"/>
    <property type="match status" value="1"/>
</dbReference>
<dbReference type="EMBL" id="OV651815">
    <property type="protein sequence ID" value="CAH1108378.1"/>
    <property type="molecule type" value="Genomic_DNA"/>
</dbReference>
<accession>A0A9P0GCK6</accession>
<reference evidence="7" key="1">
    <citation type="submission" date="2022-01" db="EMBL/GenBank/DDBJ databases">
        <authorList>
            <person name="King R."/>
        </authorList>
    </citation>
    <scope>NUCLEOTIDE SEQUENCE</scope>
</reference>
<keyword evidence="4" id="KW-0804">Transcription</keyword>
<protein>
    <recommendedName>
        <fullName evidence="2">Regulatory protein zeste</fullName>
    </recommendedName>
</protein>
<evidence type="ECO:0000313" key="8">
    <source>
        <dbReference type="Proteomes" id="UP001153636"/>
    </source>
</evidence>
<dbReference type="OrthoDB" id="6819217at2759"/>
<comment type="function">
    <text evidence="5">Involved in transvection phenomena (= synapsis-dependent gene expression), where the synaptic pairing of chromosomes carrying genes with which zeste interacts influences the expression of these genes. Zeste binds to DNA and stimulates transcription from a nearby promoter.</text>
</comment>
<dbReference type="Proteomes" id="UP001153636">
    <property type="component" value="Chromosome 3"/>
</dbReference>
<proteinExistence type="predicted"/>
<keyword evidence="8" id="KW-1185">Reference proteome</keyword>
<evidence type="ECO:0000256" key="4">
    <source>
        <dbReference type="ARBA" id="ARBA00023163"/>
    </source>
</evidence>
<evidence type="ECO:0000313" key="7">
    <source>
        <dbReference type="EMBL" id="CAH1108378.1"/>
    </source>
</evidence>
<name>A0A9P0GCK6_9CUCU</name>
<dbReference type="AlphaFoldDB" id="A0A9P0GCK6"/>
<evidence type="ECO:0000256" key="3">
    <source>
        <dbReference type="ARBA" id="ARBA00023015"/>
    </source>
</evidence>
<organism evidence="7 8">
    <name type="scientific">Psylliodes chrysocephalus</name>
    <dbReference type="NCBI Taxonomy" id="3402493"/>
    <lineage>
        <taxon>Eukaryota</taxon>
        <taxon>Metazoa</taxon>
        <taxon>Ecdysozoa</taxon>
        <taxon>Arthropoda</taxon>
        <taxon>Hexapoda</taxon>
        <taxon>Insecta</taxon>
        <taxon>Pterygota</taxon>
        <taxon>Neoptera</taxon>
        <taxon>Endopterygota</taxon>
        <taxon>Coleoptera</taxon>
        <taxon>Polyphaga</taxon>
        <taxon>Cucujiformia</taxon>
        <taxon>Chrysomeloidea</taxon>
        <taxon>Chrysomelidae</taxon>
        <taxon>Galerucinae</taxon>
        <taxon>Alticini</taxon>
        <taxon>Psylliodes</taxon>
    </lineage>
</organism>
<sequence length="78" mass="9102">MAESSVSKRKRTENTSVEQCDIYLEHIEGDYIFRSGVINPTVEPKYIENKWKKLTIELNSLGKGPVLTKEAWQKRFKD</sequence>
<feature type="domain" description="Myb/SANT-like DNA-binding" evidence="6">
    <location>
        <begin position="11"/>
        <end position="78"/>
    </location>
</feature>
<evidence type="ECO:0000259" key="6">
    <source>
        <dbReference type="Pfam" id="PF13873"/>
    </source>
</evidence>
<evidence type="ECO:0000256" key="1">
    <source>
        <dbReference type="ARBA" id="ARBA00011764"/>
    </source>
</evidence>
<gene>
    <name evidence="7" type="ORF">PSYICH_LOCUS8775</name>
</gene>
<evidence type="ECO:0000256" key="5">
    <source>
        <dbReference type="ARBA" id="ARBA00025466"/>
    </source>
</evidence>
<evidence type="ECO:0000256" key="2">
    <source>
        <dbReference type="ARBA" id="ARBA00016807"/>
    </source>
</evidence>
<dbReference type="InterPro" id="IPR028002">
    <property type="entry name" value="Myb_DNA-bind_5"/>
</dbReference>
<keyword evidence="3" id="KW-0805">Transcription regulation</keyword>
<comment type="subunit">
    <text evidence="1">Self-associates forming complexes of several hundred monomers.</text>
</comment>